<dbReference type="Gene3D" id="3.90.550.10">
    <property type="entry name" value="Spore Coat Polysaccharide Biosynthesis Protein SpsA, Chain A"/>
    <property type="match status" value="1"/>
</dbReference>
<sequence>MADGDRGSARAGDGRNASGLVRATAPLNGGRPGRERADVTVVIATRDRRDQLLRTLGRLCELPERPPIIVVDNASRDGGPDAVRRRFPEVRVVELPANRGACARNVGVRRAGTPYVAFSDDDSWWEAGALDTAARALDAHPRLALLVGRIRLAPDGRPDPVSRKMGTAPLGREDDLPGPSVLGFPACGAVVRRDAFLAVGGFDDLLFFGGEETLLALDLAAGDRGLAYLDTVHAWHDPHGAGHQSPERWALQQRNDVLVTWMRLSPGRTAARTWRLARAAVTDPAARGALTALLRRLPAALARRRRVPRALEKQIAVLHELQ</sequence>
<dbReference type="SUPFAM" id="SSF53448">
    <property type="entry name" value="Nucleotide-diphospho-sugar transferases"/>
    <property type="match status" value="1"/>
</dbReference>
<name>A0ABV9U0W4_9ACTN</name>
<feature type="region of interest" description="Disordered" evidence="4">
    <location>
        <begin position="1"/>
        <end position="33"/>
    </location>
</feature>
<evidence type="ECO:0000313" key="6">
    <source>
        <dbReference type="EMBL" id="MFC4909484.1"/>
    </source>
</evidence>
<dbReference type="Pfam" id="PF00535">
    <property type="entry name" value="Glycos_transf_2"/>
    <property type="match status" value="1"/>
</dbReference>
<dbReference type="GO" id="GO:0016757">
    <property type="term" value="F:glycosyltransferase activity"/>
    <property type="evidence" value="ECO:0007669"/>
    <property type="project" value="UniProtKB-KW"/>
</dbReference>
<dbReference type="InterPro" id="IPR029044">
    <property type="entry name" value="Nucleotide-diphossugar_trans"/>
</dbReference>
<reference evidence="7" key="1">
    <citation type="journal article" date="2019" name="Int. J. Syst. Evol. Microbiol.">
        <title>The Global Catalogue of Microorganisms (GCM) 10K type strain sequencing project: providing services to taxonomists for standard genome sequencing and annotation.</title>
        <authorList>
            <consortium name="The Broad Institute Genomics Platform"/>
            <consortium name="The Broad Institute Genome Sequencing Center for Infectious Disease"/>
            <person name="Wu L."/>
            <person name="Ma J."/>
        </authorList>
    </citation>
    <scope>NUCLEOTIDE SEQUENCE [LARGE SCALE GENOMIC DNA]</scope>
    <source>
        <strain evidence="7">KLKA75</strain>
    </source>
</reference>
<dbReference type="InterPro" id="IPR001173">
    <property type="entry name" value="Glyco_trans_2-like"/>
</dbReference>
<keyword evidence="7" id="KW-1185">Reference proteome</keyword>
<organism evidence="6 7">
    <name type="scientific">Actinomadura gamaensis</name>
    <dbReference type="NCBI Taxonomy" id="1763541"/>
    <lineage>
        <taxon>Bacteria</taxon>
        <taxon>Bacillati</taxon>
        <taxon>Actinomycetota</taxon>
        <taxon>Actinomycetes</taxon>
        <taxon>Streptosporangiales</taxon>
        <taxon>Thermomonosporaceae</taxon>
        <taxon>Actinomadura</taxon>
    </lineage>
</organism>
<dbReference type="PANTHER" id="PTHR43685">
    <property type="entry name" value="GLYCOSYLTRANSFERASE"/>
    <property type="match status" value="1"/>
</dbReference>
<dbReference type="RefSeq" id="WP_378257030.1">
    <property type="nucleotide sequence ID" value="NZ_JBHSIT010000005.1"/>
</dbReference>
<evidence type="ECO:0000256" key="3">
    <source>
        <dbReference type="ARBA" id="ARBA00022679"/>
    </source>
</evidence>
<comment type="similarity">
    <text evidence="1">Belongs to the glycosyltransferase 2 family.</text>
</comment>
<dbReference type="InterPro" id="IPR050834">
    <property type="entry name" value="Glycosyltransf_2"/>
</dbReference>
<dbReference type="EMBL" id="JBHSIT010000005">
    <property type="protein sequence ID" value="MFC4909484.1"/>
    <property type="molecule type" value="Genomic_DNA"/>
</dbReference>
<protein>
    <submittedName>
        <fullName evidence="6">Glycosyltransferase family 2 protein</fullName>
        <ecNumber evidence="6">2.4.-.-</ecNumber>
    </submittedName>
</protein>
<keyword evidence="3 6" id="KW-0808">Transferase</keyword>
<accession>A0ABV9U0W4</accession>
<evidence type="ECO:0000259" key="5">
    <source>
        <dbReference type="Pfam" id="PF00535"/>
    </source>
</evidence>
<dbReference type="Proteomes" id="UP001595872">
    <property type="component" value="Unassembled WGS sequence"/>
</dbReference>
<dbReference type="EC" id="2.4.-.-" evidence="6"/>
<evidence type="ECO:0000313" key="7">
    <source>
        <dbReference type="Proteomes" id="UP001595872"/>
    </source>
</evidence>
<gene>
    <name evidence="6" type="ORF">ACFPCY_19335</name>
</gene>
<comment type="caution">
    <text evidence="6">The sequence shown here is derived from an EMBL/GenBank/DDBJ whole genome shotgun (WGS) entry which is preliminary data.</text>
</comment>
<proteinExistence type="inferred from homology"/>
<dbReference type="PANTHER" id="PTHR43685:SF5">
    <property type="entry name" value="GLYCOSYLTRANSFERASE EPSE-RELATED"/>
    <property type="match status" value="1"/>
</dbReference>
<feature type="compositionally biased region" description="Low complexity" evidence="4">
    <location>
        <begin position="9"/>
        <end position="19"/>
    </location>
</feature>
<evidence type="ECO:0000256" key="2">
    <source>
        <dbReference type="ARBA" id="ARBA00022676"/>
    </source>
</evidence>
<keyword evidence="2 6" id="KW-0328">Glycosyltransferase</keyword>
<evidence type="ECO:0000256" key="4">
    <source>
        <dbReference type="SAM" id="MobiDB-lite"/>
    </source>
</evidence>
<evidence type="ECO:0000256" key="1">
    <source>
        <dbReference type="ARBA" id="ARBA00006739"/>
    </source>
</evidence>
<feature type="domain" description="Glycosyltransferase 2-like" evidence="5">
    <location>
        <begin position="40"/>
        <end position="196"/>
    </location>
</feature>